<comment type="caution">
    <text evidence="6">Lacks conserved residue(s) required for the propagation of feature annotation.</text>
</comment>
<dbReference type="NCBIfam" id="TIGR00639">
    <property type="entry name" value="PurN"/>
    <property type="match status" value="1"/>
</dbReference>
<evidence type="ECO:0000313" key="9">
    <source>
        <dbReference type="Proteomes" id="UP000000269"/>
    </source>
</evidence>
<dbReference type="PANTHER" id="PTHR43369:SF2">
    <property type="entry name" value="PHOSPHORIBOSYLGLYCINAMIDE FORMYLTRANSFERASE"/>
    <property type="match status" value="1"/>
</dbReference>
<evidence type="ECO:0000259" key="7">
    <source>
        <dbReference type="Pfam" id="PF00551"/>
    </source>
</evidence>
<dbReference type="Pfam" id="PF00551">
    <property type="entry name" value="Formyl_trans_N"/>
    <property type="match status" value="1"/>
</dbReference>
<dbReference type="PROSITE" id="PS00373">
    <property type="entry name" value="GART"/>
    <property type="match status" value="1"/>
</dbReference>
<dbReference type="RefSeq" id="WP_012158416.1">
    <property type="nucleotide sequence ID" value="NC_009922.1"/>
</dbReference>
<feature type="binding site" evidence="6">
    <location>
        <begin position="14"/>
        <end position="16"/>
    </location>
    <ligand>
        <name>N(1)-(5-phospho-beta-D-ribosyl)glycinamide</name>
        <dbReference type="ChEBI" id="CHEBI:143788"/>
    </ligand>
</feature>
<dbReference type="GO" id="GO:0004644">
    <property type="term" value="F:phosphoribosylglycinamide formyltransferase activity"/>
    <property type="evidence" value="ECO:0007669"/>
    <property type="project" value="UniProtKB-UniRule"/>
</dbReference>
<gene>
    <name evidence="6" type="primary">purN</name>
    <name evidence="8" type="ordered locus">Clos_0540</name>
</gene>
<dbReference type="InterPro" id="IPR002376">
    <property type="entry name" value="Formyl_transf_N"/>
</dbReference>
<feature type="site" description="Raises pKa of active site His" evidence="6">
    <location>
        <position position="152"/>
    </location>
</feature>
<dbReference type="UniPathway" id="UPA00074">
    <property type="reaction ID" value="UER00126"/>
</dbReference>
<dbReference type="InterPro" id="IPR004607">
    <property type="entry name" value="GART"/>
</dbReference>
<dbReference type="PANTHER" id="PTHR43369">
    <property type="entry name" value="PHOSPHORIBOSYLGLYCINAMIDE FORMYLTRANSFERASE"/>
    <property type="match status" value="1"/>
</dbReference>
<dbReference type="InterPro" id="IPR036477">
    <property type="entry name" value="Formyl_transf_N_sf"/>
</dbReference>
<feature type="domain" description="Formyl transferase N-terminal" evidence="7">
    <location>
        <begin position="5"/>
        <end position="189"/>
    </location>
</feature>
<dbReference type="HAMAP" id="MF_01930">
    <property type="entry name" value="PurN"/>
    <property type="match status" value="1"/>
</dbReference>
<dbReference type="HOGENOM" id="CLU_038395_1_3_9"/>
<dbReference type="STRING" id="350688.Clos_0540"/>
<feature type="binding site" evidence="6">
    <location>
        <position position="109"/>
    </location>
    <ligand>
        <name>(6R)-10-formyltetrahydrofolate</name>
        <dbReference type="ChEBI" id="CHEBI:195366"/>
    </ligand>
</feature>
<comment type="catalytic activity">
    <reaction evidence="5 6">
        <text>N(1)-(5-phospho-beta-D-ribosyl)glycinamide + (6R)-10-formyltetrahydrofolate = N(2)-formyl-N(1)-(5-phospho-beta-D-ribosyl)glycinamide + (6S)-5,6,7,8-tetrahydrofolate + H(+)</text>
        <dbReference type="Rhea" id="RHEA:15053"/>
        <dbReference type="ChEBI" id="CHEBI:15378"/>
        <dbReference type="ChEBI" id="CHEBI:57453"/>
        <dbReference type="ChEBI" id="CHEBI:143788"/>
        <dbReference type="ChEBI" id="CHEBI:147286"/>
        <dbReference type="ChEBI" id="CHEBI:195366"/>
        <dbReference type="EC" id="2.1.2.2"/>
    </reaction>
</comment>
<dbReference type="GO" id="GO:0005829">
    <property type="term" value="C:cytosol"/>
    <property type="evidence" value="ECO:0007669"/>
    <property type="project" value="TreeGrafter"/>
</dbReference>
<evidence type="ECO:0000256" key="2">
    <source>
        <dbReference type="ARBA" id="ARBA00022679"/>
    </source>
</evidence>
<dbReference type="EC" id="2.1.2.2" evidence="6"/>
<dbReference type="AlphaFoldDB" id="A8MLI8"/>
<name>A8MLI8_ALKOO</name>
<dbReference type="Proteomes" id="UP000000269">
    <property type="component" value="Chromosome"/>
</dbReference>
<evidence type="ECO:0000256" key="6">
    <source>
        <dbReference type="HAMAP-Rule" id="MF_01930"/>
    </source>
</evidence>
<reference evidence="9" key="1">
    <citation type="submission" date="2007-10" db="EMBL/GenBank/DDBJ databases">
        <title>Complete genome of Alkaliphilus oremlandii OhILAs.</title>
        <authorList>
            <person name="Copeland A."/>
            <person name="Lucas S."/>
            <person name="Lapidus A."/>
            <person name="Barry K."/>
            <person name="Detter J.C."/>
            <person name="Glavina del Rio T."/>
            <person name="Hammon N."/>
            <person name="Israni S."/>
            <person name="Dalin E."/>
            <person name="Tice H."/>
            <person name="Pitluck S."/>
            <person name="Chain P."/>
            <person name="Malfatti S."/>
            <person name="Shin M."/>
            <person name="Vergez L."/>
            <person name="Schmutz J."/>
            <person name="Larimer F."/>
            <person name="Land M."/>
            <person name="Hauser L."/>
            <person name="Kyrpides N."/>
            <person name="Mikhailova N."/>
            <person name="Stolz J.F."/>
            <person name="Dawson A."/>
            <person name="Fisher E."/>
            <person name="Crable B."/>
            <person name="Perera E."/>
            <person name="Lisak J."/>
            <person name="Ranganathan M."/>
            <person name="Basu P."/>
            <person name="Richardson P."/>
        </authorList>
    </citation>
    <scope>NUCLEOTIDE SEQUENCE [LARGE SCALE GENOMIC DNA]</scope>
    <source>
        <strain evidence="9">OhILAs</strain>
    </source>
</reference>
<dbReference type="OrthoDB" id="9806170at2"/>
<keyword evidence="9" id="KW-1185">Reference proteome</keyword>
<dbReference type="EMBL" id="CP000853">
    <property type="protein sequence ID" value="ABW18102.1"/>
    <property type="molecule type" value="Genomic_DNA"/>
</dbReference>
<comment type="function">
    <text evidence="6">Catalyzes the transfer of a formyl group from 10-formyltetrahydrofolate to 5-phospho-ribosyl-glycinamide (GAR), producing 5-phospho-ribosyl-N-formylglycinamide (FGAR) and tetrahydrofolate.</text>
</comment>
<dbReference type="GO" id="GO:0006189">
    <property type="term" value="P:'de novo' IMP biosynthetic process"/>
    <property type="evidence" value="ECO:0007669"/>
    <property type="project" value="UniProtKB-UniRule"/>
</dbReference>
<dbReference type="InterPro" id="IPR001555">
    <property type="entry name" value="GART_AS"/>
</dbReference>
<proteinExistence type="inferred from homology"/>
<evidence type="ECO:0000313" key="8">
    <source>
        <dbReference type="EMBL" id="ABW18102.1"/>
    </source>
</evidence>
<accession>A8MLI8</accession>
<evidence type="ECO:0000256" key="3">
    <source>
        <dbReference type="ARBA" id="ARBA00022755"/>
    </source>
</evidence>
<evidence type="ECO:0000256" key="5">
    <source>
        <dbReference type="ARBA" id="ARBA00047664"/>
    </source>
</evidence>
<dbReference type="SUPFAM" id="SSF53328">
    <property type="entry name" value="Formyltransferase"/>
    <property type="match status" value="1"/>
</dbReference>
<dbReference type="CDD" id="cd08645">
    <property type="entry name" value="FMT_core_GART"/>
    <property type="match status" value="1"/>
</dbReference>
<dbReference type="eggNOG" id="COG0299">
    <property type="taxonomic scope" value="Bacteria"/>
</dbReference>
<sequence length="209" mass="23223">MKPLNIAVMISGSGSNLQALIDQIHKTNLGGNIALVLSNKEGVYGLRRAEENRIPAMVIHRKQYESVAEYEKALMKVLEEKEIDLIVLAGYLSFIPVSLIQQYKNRIMNIHPSLIPSFCGKGFYGEKVHEGVLQRGVKLTGATVHFVNEEMDGGPIIIQEAVAVDFYDTVETVQKKVLEIEHRILPLAVTLFIEGRLRVEGSKVAVLNS</sequence>
<dbReference type="KEGG" id="aoe:Clos_0540"/>
<protein>
    <recommendedName>
        <fullName evidence="6">Phosphoribosylglycinamide formyltransferase</fullName>
        <ecNumber evidence="6">2.1.2.2</ecNumber>
    </recommendedName>
    <alternativeName>
        <fullName evidence="6">5'-phosphoribosylglycinamide transformylase</fullName>
    </alternativeName>
    <alternativeName>
        <fullName evidence="6">GAR transformylase</fullName>
        <shortName evidence="6">GART</shortName>
    </alternativeName>
</protein>
<dbReference type="Gene3D" id="3.40.50.170">
    <property type="entry name" value="Formyl transferase, N-terminal domain"/>
    <property type="match status" value="1"/>
</dbReference>
<keyword evidence="3 6" id="KW-0658">Purine biosynthesis</keyword>
<comment type="similarity">
    <text evidence="4 6">Belongs to the GART family.</text>
</comment>
<feature type="active site" description="Proton donor" evidence="6">
    <location>
        <position position="111"/>
    </location>
</feature>
<organism evidence="8 9">
    <name type="scientific">Alkaliphilus oremlandii (strain OhILAs)</name>
    <name type="common">Clostridium oremlandii (strain OhILAs)</name>
    <dbReference type="NCBI Taxonomy" id="350688"/>
    <lineage>
        <taxon>Bacteria</taxon>
        <taxon>Bacillati</taxon>
        <taxon>Bacillota</taxon>
        <taxon>Clostridia</taxon>
        <taxon>Peptostreptococcales</taxon>
        <taxon>Natronincolaceae</taxon>
        <taxon>Alkaliphilus</taxon>
    </lineage>
</organism>
<evidence type="ECO:0000256" key="4">
    <source>
        <dbReference type="ARBA" id="ARBA00038440"/>
    </source>
</evidence>
<comment type="pathway">
    <text evidence="1 6">Purine metabolism; IMP biosynthesis via de novo pathway; N(2)-formyl-N(1)-(5-phospho-D-ribosyl)glycinamide from N(1)-(5-phospho-D-ribosyl)glycinamide (10-formyl THF route): step 1/1.</text>
</comment>
<keyword evidence="2 6" id="KW-0808">Transferase</keyword>
<evidence type="ECO:0000256" key="1">
    <source>
        <dbReference type="ARBA" id="ARBA00005054"/>
    </source>
</evidence>